<evidence type="ECO:0000256" key="5">
    <source>
        <dbReference type="ARBA" id="ARBA00023136"/>
    </source>
</evidence>
<keyword evidence="4 6" id="KW-1133">Transmembrane helix</keyword>
<feature type="transmembrane region" description="Helical" evidence="6">
    <location>
        <begin position="7"/>
        <end position="30"/>
    </location>
</feature>
<protein>
    <submittedName>
        <fullName evidence="9">GGDEF domain-containing protein</fullName>
    </submittedName>
</protein>
<dbReference type="InterPro" id="IPR003660">
    <property type="entry name" value="HAMP_dom"/>
</dbReference>
<dbReference type="GO" id="GO:0005886">
    <property type="term" value="C:plasma membrane"/>
    <property type="evidence" value="ECO:0007669"/>
    <property type="project" value="UniProtKB-SubCell"/>
</dbReference>
<evidence type="ECO:0000256" key="3">
    <source>
        <dbReference type="ARBA" id="ARBA00022692"/>
    </source>
</evidence>
<dbReference type="InterPro" id="IPR000160">
    <property type="entry name" value="GGDEF_dom"/>
</dbReference>
<keyword evidence="2" id="KW-1003">Cell membrane</keyword>
<dbReference type="InterPro" id="IPR029151">
    <property type="entry name" value="Sensor-like_sf"/>
</dbReference>
<evidence type="ECO:0000256" key="6">
    <source>
        <dbReference type="SAM" id="Phobius"/>
    </source>
</evidence>
<dbReference type="CDD" id="cd12912">
    <property type="entry name" value="PDC2_MCP_like"/>
    <property type="match status" value="1"/>
</dbReference>
<feature type="domain" description="GGDEF" evidence="8">
    <location>
        <begin position="407"/>
        <end position="540"/>
    </location>
</feature>
<dbReference type="NCBIfam" id="TIGR00254">
    <property type="entry name" value="GGDEF"/>
    <property type="match status" value="1"/>
</dbReference>
<organism evidence="9 10">
    <name type="scientific">Eubacterium maltosivorans</name>
    <dbReference type="NCBI Taxonomy" id="2041044"/>
    <lineage>
        <taxon>Bacteria</taxon>
        <taxon>Bacillati</taxon>
        <taxon>Bacillota</taxon>
        <taxon>Clostridia</taxon>
        <taxon>Eubacteriales</taxon>
        <taxon>Eubacteriaceae</taxon>
        <taxon>Eubacterium</taxon>
    </lineage>
</organism>
<evidence type="ECO:0000256" key="2">
    <source>
        <dbReference type="ARBA" id="ARBA00022475"/>
    </source>
</evidence>
<dbReference type="EMBL" id="CP029487">
    <property type="protein sequence ID" value="QCT73083.1"/>
    <property type="molecule type" value="Genomic_DNA"/>
</dbReference>
<name>A0A4P9CC08_EUBML</name>
<dbReference type="PANTHER" id="PTHR46663:SF2">
    <property type="entry name" value="GGDEF DOMAIN-CONTAINING PROTEIN"/>
    <property type="match status" value="1"/>
</dbReference>
<dbReference type="Pfam" id="PF02743">
    <property type="entry name" value="dCache_1"/>
    <property type="match status" value="1"/>
</dbReference>
<dbReference type="SMART" id="SM00304">
    <property type="entry name" value="HAMP"/>
    <property type="match status" value="1"/>
</dbReference>
<keyword evidence="3 6" id="KW-0812">Transmembrane</keyword>
<dbReference type="SUPFAM" id="SSF55073">
    <property type="entry name" value="Nucleotide cyclase"/>
    <property type="match status" value="1"/>
</dbReference>
<comment type="subcellular location">
    <subcellularLocation>
        <location evidence="1">Cell membrane</location>
        <topology evidence="1">Multi-pass membrane protein</topology>
    </subcellularLocation>
</comment>
<dbReference type="Gene3D" id="3.30.450.20">
    <property type="entry name" value="PAS domain"/>
    <property type="match status" value="1"/>
</dbReference>
<dbReference type="Gene3D" id="3.30.70.270">
    <property type="match status" value="1"/>
</dbReference>
<dbReference type="CDD" id="cd06225">
    <property type="entry name" value="HAMP"/>
    <property type="match status" value="1"/>
</dbReference>
<dbReference type="Pfam" id="PF00672">
    <property type="entry name" value="HAMP"/>
    <property type="match status" value="1"/>
</dbReference>
<dbReference type="CDD" id="cd01949">
    <property type="entry name" value="GGDEF"/>
    <property type="match status" value="1"/>
</dbReference>
<dbReference type="InterPro" id="IPR029787">
    <property type="entry name" value="Nucleotide_cyclase"/>
</dbReference>
<dbReference type="AlphaFoldDB" id="A0A4P9CC08"/>
<dbReference type="PROSITE" id="PS50887">
    <property type="entry name" value="GGDEF"/>
    <property type="match status" value="1"/>
</dbReference>
<evidence type="ECO:0000256" key="4">
    <source>
        <dbReference type="ARBA" id="ARBA00022989"/>
    </source>
</evidence>
<dbReference type="InterPro" id="IPR052163">
    <property type="entry name" value="DGC-Regulatory_Protein"/>
</dbReference>
<dbReference type="KEGG" id="emt:CPZ25_017710"/>
<dbReference type="SUPFAM" id="SSF103190">
    <property type="entry name" value="Sensory domain-like"/>
    <property type="match status" value="1"/>
</dbReference>
<keyword evidence="10" id="KW-1185">Reference proteome</keyword>
<accession>A0A4P9CC08</accession>
<evidence type="ECO:0000313" key="10">
    <source>
        <dbReference type="Proteomes" id="UP000218387"/>
    </source>
</evidence>
<evidence type="ECO:0000259" key="8">
    <source>
        <dbReference type="PROSITE" id="PS50887"/>
    </source>
</evidence>
<reference evidence="9 10" key="1">
    <citation type="submission" date="2018-05" db="EMBL/GenBank/DDBJ databases">
        <title>Genome comparison of Eubacterium sp.</title>
        <authorList>
            <person name="Feng Y."/>
            <person name="Sanchez-Andrea I."/>
            <person name="Stams A.J.M."/>
            <person name="De Vos W.M."/>
        </authorList>
    </citation>
    <scope>NUCLEOTIDE SEQUENCE [LARGE SCALE GENOMIC DNA]</scope>
    <source>
        <strain evidence="9 10">YI</strain>
    </source>
</reference>
<dbReference type="SUPFAM" id="SSF158472">
    <property type="entry name" value="HAMP domain-like"/>
    <property type="match status" value="1"/>
</dbReference>
<gene>
    <name evidence="9" type="ORF">CPZ25_017710</name>
</gene>
<dbReference type="SMART" id="SM00267">
    <property type="entry name" value="GGDEF"/>
    <property type="match status" value="1"/>
</dbReference>
<evidence type="ECO:0000313" key="9">
    <source>
        <dbReference type="EMBL" id="QCT73083.1"/>
    </source>
</evidence>
<feature type="domain" description="HAMP" evidence="7">
    <location>
        <begin position="316"/>
        <end position="368"/>
    </location>
</feature>
<dbReference type="PROSITE" id="PS50885">
    <property type="entry name" value="HAMP"/>
    <property type="match status" value="1"/>
</dbReference>
<dbReference type="InterPro" id="IPR043128">
    <property type="entry name" value="Rev_trsase/Diguanyl_cyclase"/>
</dbReference>
<dbReference type="GO" id="GO:0007165">
    <property type="term" value="P:signal transduction"/>
    <property type="evidence" value="ECO:0007669"/>
    <property type="project" value="InterPro"/>
</dbReference>
<dbReference type="InterPro" id="IPR033479">
    <property type="entry name" value="dCache_1"/>
</dbReference>
<dbReference type="PANTHER" id="PTHR46663">
    <property type="entry name" value="DIGUANYLATE CYCLASE DGCT-RELATED"/>
    <property type="match status" value="1"/>
</dbReference>
<dbReference type="Gene3D" id="6.10.340.10">
    <property type="match status" value="1"/>
</dbReference>
<keyword evidence="5 6" id="KW-0472">Membrane</keyword>
<evidence type="ECO:0000256" key="1">
    <source>
        <dbReference type="ARBA" id="ARBA00004651"/>
    </source>
</evidence>
<dbReference type="Proteomes" id="UP000218387">
    <property type="component" value="Chromosome"/>
</dbReference>
<proteinExistence type="predicted"/>
<evidence type="ECO:0000259" key="7">
    <source>
        <dbReference type="PROSITE" id="PS50885"/>
    </source>
</evidence>
<dbReference type="Pfam" id="PF00990">
    <property type="entry name" value="GGDEF"/>
    <property type="match status" value="1"/>
</dbReference>
<sequence length="548" mass="61636">MKVKRKLPLLMILLVVIPLLILSSIISIYMSRSSLEMRKQALSDVSESIANYLEEFYKTQMDDLAFTAQIPAFAQSLSNPSDPELLEPAQQLLNISTKTNSVVNRNSIIDLTGNVIASSDPNYQGTNVRDSNMFKTLIEQNKDSYNEVVDTPSNGNKCLSLAIKIYDASQRPIGILNRNVSIGSINQQISQRKVGDSGYVYILDSKAKQLSTIMEEGLSSEDSQKNALNNDADLKKFISDVENNRLKSNTGFFTYNYDGTPVIANYEKIPTSGWVVVVCMTQTEVFKEANTLQTMLLLTTLTITLVALFIGVQLAKTITNPLTYLNEKIKQIQHENFSVRCEIPGDDEFHELADNINQMTETLEISKHELVKTNELLKKSAYIDGLTNIPNRKSIYHTMDTLFRKYNNQALFLFDLNGFKTINDTFGHHMGDAALNAVAKILKGIASDNVFPARLGGDEFLVFINNYSNPKDVVDLAESILRNIENIKNLREHPVNLSASLGITFLKDDTINRSQWIRQADEAMYDAKHDETSAYAIYEKESDLFHED</sequence>